<dbReference type="AlphaFoldDB" id="A0A9P8C1M0"/>
<dbReference type="InterPro" id="IPR002818">
    <property type="entry name" value="DJ-1/PfpI"/>
</dbReference>
<dbReference type="OrthoDB" id="543156at2759"/>
<comment type="similarity">
    <text evidence="4">Belongs to the peptidase C56 family. HSP31-like subfamily.</text>
</comment>
<protein>
    <recommendedName>
        <fullName evidence="1">D-lactate dehydratase</fullName>
        <ecNumber evidence="1">4.2.1.130</ecNumber>
    </recommendedName>
</protein>
<evidence type="ECO:0000256" key="5">
    <source>
        <dbReference type="ARBA" id="ARBA00048082"/>
    </source>
</evidence>
<evidence type="ECO:0000256" key="3">
    <source>
        <dbReference type="ARBA" id="ARBA00023239"/>
    </source>
</evidence>
<dbReference type="PANTHER" id="PTHR48094">
    <property type="entry name" value="PROTEIN/NUCLEIC ACID DEGLYCASE DJ-1-RELATED"/>
    <property type="match status" value="1"/>
</dbReference>
<dbReference type="InterPro" id="IPR029062">
    <property type="entry name" value="Class_I_gatase-like"/>
</dbReference>
<dbReference type="Gene3D" id="3.40.50.880">
    <property type="match status" value="1"/>
</dbReference>
<evidence type="ECO:0000313" key="7">
    <source>
        <dbReference type="EMBL" id="KAG9229276.1"/>
    </source>
</evidence>
<evidence type="ECO:0000256" key="4">
    <source>
        <dbReference type="ARBA" id="ARBA00038493"/>
    </source>
</evidence>
<keyword evidence="2" id="KW-0346">Stress response</keyword>
<dbReference type="GO" id="GO:0019172">
    <property type="term" value="F:glyoxalase III activity"/>
    <property type="evidence" value="ECO:0007669"/>
    <property type="project" value="UniProtKB-EC"/>
</dbReference>
<dbReference type="GO" id="GO:0019243">
    <property type="term" value="P:methylglyoxal catabolic process to D-lactate via S-lactoyl-glutathione"/>
    <property type="evidence" value="ECO:0007669"/>
    <property type="project" value="TreeGrafter"/>
</dbReference>
<evidence type="ECO:0000313" key="8">
    <source>
        <dbReference type="Proteomes" id="UP000824998"/>
    </source>
</evidence>
<dbReference type="PANTHER" id="PTHR48094:SF11">
    <property type="entry name" value="GLUTATHIONE-INDEPENDENT GLYOXALASE HSP31-RELATED"/>
    <property type="match status" value="1"/>
</dbReference>
<sequence length="235" mass="25153">MAPKVLFVLSSYGNSSEARGQPSGFQGWWLPEFAHPFYKLKPYVEIVVASPYGGEAMIDSVGVDMYKDDPISVKFVKEEEAMWKNTKTLETFLGKAGEYAAIFYVGGHGPMFDLVDNTVSQQLIREFYETGKPIASICHGPAAFLKVRLSDGSSLVANQPVTALSNAEEDTMGLSSSIPFRLETELQKISGKFDAAAPHACCVVVSGKDGKMITAQNPASAGAIGEAILGAVLAC</sequence>
<comment type="catalytic activity">
    <reaction evidence="5">
        <text>methylglyoxal + H2O = (R)-lactate + H(+)</text>
        <dbReference type="Rhea" id="RHEA:27754"/>
        <dbReference type="ChEBI" id="CHEBI:15377"/>
        <dbReference type="ChEBI" id="CHEBI:15378"/>
        <dbReference type="ChEBI" id="CHEBI:16004"/>
        <dbReference type="ChEBI" id="CHEBI:17158"/>
        <dbReference type="EC" id="4.2.1.130"/>
    </reaction>
</comment>
<dbReference type="EC" id="4.2.1.130" evidence="1"/>
<organism evidence="7 8">
    <name type="scientific">Amylocarpus encephaloides</name>
    <dbReference type="NCBI Taxonomy" id="45428"/>
    <lineage>
        <taxon>Eukaryota</taxon>
        <taxon>Fungi</taxon>
        <taxon>Dikarya</taxon>
        <taxon>Ascomycota</taxon>
        <taxon>Pezizomycotina</taxon>
        <taxon>Leotiomycetes</taxon>
        <taxon>Helotiales</taxon>
        <taxon>Helotiales incertae sedis</taxon>
        <taxon>Amylocarpus</taxon>
    </lineage>
</organism>
<evidence type="ECO:0000256" key="1">
    <source>
        <dbReference type="ARBA" id="ARBA00013134"/>
    </source>
</evidence>
<dbReference type="SUPFAM" id="SSF52317">
    <property type="entry name" value="Class I glutamine amidotransferase-like"/>
    <property type="match status" value="1"/>
</dbReference>
<feature type="domain" description="DJ-1/PfpI" evidence="6">
    <location>
        <begin position="95"/>
        <end position="228"/>
    </location>
</feature>
<name>A0A9P8C1M0_9HELO</name>
<dbReference type="EMBL" id="MU251793">
    <property type="protein sequence ID" value="KAG9229276.1"/>
    <property type="molecule type" value="Genomic_DNA"/>
</dbReference>
<evidence type="ECO:0000256" key="2">
    <source>
        <dbReference type="ARBA" id="ARBA00023016"/>
    </source>
</evidence>
<keyword evidence="3" id="KW-0456">Lyase</keyword>
<gene>
    <name evidence="7" type="ORF">BJ875DRAFT_523871</name>
</gene>
<accession>A0A9P8C1M0</accession>
<dbReference type="InterPro" id="IPR050325">
    <property type="entry name" value="Prot/Nucl_acid_deglycase"/>
</dbReference>
<evidence type="ECO:0000259" key="6">
    <source>
        <dbReference type="Pfam" id="PF01965"/>
    </source>
</evidence>
<proteinExistence type="inferred from homology"/>
<dbReference type="Proteomes" id="UP000824998">
    <property type="component" value="Unassembled WGS sequence"/>
</dbReference>
<reference evidence="7" key="1">
    <citation type="journal article" date="2021" name="IMA Fungus">
        <title>Genomic characterization of three marine fungi, including Emericellopsis atlantica sp. nov. with signatures of a generalist lifestyle and marine biomass degradation.</title>
        <authorList>
            <person name="Hagestad O.C."/>
            <person name="Hou L."/>
            <person name="Andersen J.H."/>
            <person name="Hansen E.H."/>
            <person name="Altermark B."/>
            <person name="Li C."/>
            <person name="Kuhnert E."/>
            <person name="Cox R.J."/>
            <person name="Crous P.W."/>
            <person name="Spatafora J.W."/>
            <person name="Lail K."/>
            <person name="Amirebrahimi M."/>
            <person name="Lipzen A."/>
            <person name="Pangilinan J."/>
            <person name="Andreopoulos W."/>
            <person name="Hayes R.D."/>
            <person name="Ng V."/>
            <person name="Grigoriev I.V."/>
            <person name="Jackson S.A."/>
            <person name="Sutton T.D.S."/>
            <person name="Dobson A.D.W."/>
            <person name="Rama T."/>
        </authorList>
    </citation>
    <scope>NUCLEOTIDE SEQUENCE</scope>
    <source>
        <strain evidence="7">TRa018bII</strain>
    </source>
</reference>
<comment type="caution">
    <text evidence="7">The sequence shown here is derived from an EMBL/GenBank/DDBJ whole genome shotgun (WGS) entry which is preliminary data.</text>
</comment>
<dbReference type="CDD" id="cd03141">
    <property type="entry name" value="GATase1_Hsp31_like"/>
    <property type="match status" value="1"/>
</dbReference>
<keyword evidence="8" id="KW-1185">Reference proteome</keyword>
<dbReference type="GO" id="GO:0005737">
    <property type="term" value="C:cytoplasm"/>
    <property type="evidence" value="ECO:0007669"/>
    <property type="project" value="TreeGrafter"/>
</dbReference>
<dbReference type="Pfam" id="PF01965">
    <property type="entry name" value="DJ-1_PfpI"/>
    <property type="match status" value="1"/>
</dbReference>